<sequence>MLKSLKNLKENAMQTNIDYAKYETMTRKALFNSLEKEEKKLNSLQDTLKKQSELILYLKKKIKSKLDEPKDYELLKSPSIKKLDTEFKKLSKAEQEALIAEVKTEMGV</sequence>
<dbReference type="PATRIC" id="fig|1242968.3.peg.397"/>
<dbReference type="EMBL" id="ANNG01000006">
    <property type="protein sequence ID" value="ERJ30523.1"/>
    <property type="molecule type" value="Genomic_DNA"/>
</dbReference>
<protein>
    <submittedName>
        <fullName evidence="2">Uncharacterized protein</fullName>
    </submittedName>
</protein>
<gene>
    <name evidence="2" type="ORF">UNSWCS_732</name>
</gene>
<accession>U2GX03</accession>
<keyword evidence="1" id="KW-0175">Coiled coil</keyword>
<name>U2GX03_9BACT</name>
<organism evidence="2 3">
    <name type="scientific">Campylobacter concisus UNSWCS</name>
    <dbReference type="NCBI Taxonomy" id="1242968"/>
    <lineage>
        <taxon>Bacteria</taxon>
        <taxon>Pseudomonadati</taxon>
        <taxon>Campylobacterota</taxon>
        <taxon>Epsilonproteobacteria</taxon>
        <taxon>Campylobacterales</taxon>
        <taxon>Campylobacteraceae</taxon>
        <taxon>Campylobacter</taxon>
    </lineage>
</organism>
<evidence type="ECO:0000256" key="1">
    <source>
        <dbReference type="SAM" id="Coils"/>
    </source>
</evidence>
<evidence type="ECO:0000313" key="2">
    <source>
        <dbReference type="EMBL" id="ERJ30523.1"/>
    </source>
</evidence>
<feature type="coiled-coil region" evidence="1">
    <location>
        <begin position="5"/>
        <end position="54"/>
    </location>
</feature>
<reference evidence="2 3" key="1">
    <citation type="journal article" date="2013" name="BMC Genomics">
        <title>Comparative genomics of Campylobacter concisus isolates reveals genetic diversity and provides insights into disease association.</title>
        <authorList>
            <person name="Deshpande N.P."/>
            <person name="Kaakoush N.O."/>
            <person name="Wilkins M.R."/>
            <person name="Mitchell H.M."/>
        </authorList>
    </citation>
    <scope>NUCLEOTIDE SEQUENCE [LARGE SCALE GENOMIC DNA]</scope>
    <source>
        <strain evidence="2 3">UNSWCS</strain>
    </source>
</reference>
<evidence type="ECO:0000313" key="3">
    <source>
        <dbReference type="Proteomes" id="UP000016620"/>
    </source>
</evidence>
<dbReference type="Proteomes" id="UP000016620">
    <property type="component" value="Unassembled WGS sequence"/>
</dbReference>
<dbReference type="AlphaFoldDB" id="U2GX03"/>
<proteinExistence type="predicted"/>
<comment type="caution">
    <text evidence="2">The sequence shown here is derived from an EMBL/GenBank/DDBJ whole genome shotgun (WGS) entry which is preliminary data.</text>
</comment>